<dbReference type="EMBL" id="BNJR01000012">
    <property type="protein sequence ID" value="GHP13863.1"/>
    <property type="molecule type" value="Genomic_DNA"/>
</dbReference>
<evidence type="ECO:0000313" key="2">
    <source>
        <dbReference type="Proteomes" id="UP000604765"/>
    </source>
</evidence>
<dbReference type="InterPro" id="IPR013321">
    <property type="entry name" value="Arc_rbn_hlx_hlx"/>
</dbReference>
<proteinExistence type="predicted"/>
<dbReference type="RefSeq" id="WP_203629888.1">
    <property type="nucleotide sequence ID" value="NZ_BNJR01000012.1"/>
</dbReference>
<dbReference type="Proteomes" id="UP000604765">
    <property type="component" value="Unassembled WGS sequence"/>
</dbReference>
<evidence type="ECO:0008006" key="3">
    <source>
        <dbReference type="Google" id="ProtNLM"/>
    </source>
</evidence>
<protein>
    <recommendedName>
        <fullName evidence="3">RelB</fullName>
    </recommendedName>
</protein>
<sequence length="95" mass="10452">MTNSVLKNKTISTRVTEEIGDRAKANLAKQGITVSEYIRLSLIKAANNEVELVNFLDSPEALAAKKEVENGQVEKIGDLNDLKAWVSHLDADTQK</sequence>
<dbReference type="Pfam" id="PF21983">
    <property type="entry name" value="NikA-like"/>
    <property type="match status" value="1"/>
</dbReference>
<name>A0ABQ3VY86_9LACO</name>
<reference evidence="1 2" key="1">
    <citation type="journal article" date="2021" name="Int. J. Syst. Evol. Microbiol.">
        <title>Lentilactobacillus fungorum sp. nov., isolated from spent mushroom substrates.</title>
        <authorList>
            <person name="Tohno M."/>
            <person name="Tanizawa Y."/>
            <person name="Kojima Y."/>
            <person name="Sakamoto M."/>
            <person name="Ohkuma M."/>
            <person name="Kobayashi H."/>
        </authorList>
    </citation>
    <scope>NUCLEOTIDE SEQUENCE [LARGE SCALE GENOMIC DNA]</scope>
    <source>
        <strain evidence="1 2">YK48G</strain>
    </source>
</reference>
<organism evidence="1 2">
    <name type="scientific">Lentilactobacillus fungorum</name>
    <dbReference type="NCBI Taxonomy" id="2201250"/>
    <lineage>
        <taxon>Bacteria</taxon>
        <taxon>Bacillati</taxon>
        <taxon>Bacillota</taxon>
        <taxon>Bacilli</taxon>
        <taxon>Lactobacillales</taxon>
        <taxon>Lactobacillaceae</taxon>
        <taxon>Lentilactobacillus</taxon>
    </lineage>
</organism>
<keyword evidence="2" id="KW-1185">Reference proteome</keyword>
<dbReference type="InterPro" id="IPR053842">
    <property type="entry name" value="NikA-like"/>
</dbReference>
<evidence type="ECO:0000313" key="1">
    <source>
        <dbReference type="EMBL" id="GHP13863.1"/>
    </source>
</evidence>
<dbReference type="Gene3D" id="1.10.1220.10">
    <property type="entry name" value="Met repressor-like"/>
    <property type="match status" value="1"/>
</dbReference>
<accession>A0ABQ3VY86</accession>
<gene>
    <name evidence="1" type="ORF">YK48G_12880</name>
</gene>
<comment type="caution">
    <text evidence="1">The sequence shown here is derived from an EMBL/GenBank/DDBJ whole genome shotgun (WGS) entry which is preliminary data.</text>
</comment>